<comment type="caution">
    <text evidence="1">The sequence shown here is derived from an EMBL/GenBank/DDBJ whole genome shotgun (WGS) entry which is preliminary data.</text>
</comment>
<organism evidence="1 2">
    <name type="scientific">Synaphobranchus kaupii</name>
    <name type="common">Kaup's arrowtooth eel</name>
    <dbReference type="NCBI Taxonomy" id="118154"/>
    <lineage>
        <taxon>Eukaryota</taxon>
        <taxon>Metazoa</taxon>
        <taxon>Chordata</taxon>
        <taxon>Craniata</taxon>
        <taxon>Vertebrata</taxon>
        <taxon>Euteleostomi</taxon>
        <taxon>Actinopterygii</taxon>
        <taxon>Neopterygii</taxon>
        <taxon>Teleostei</taxon>
        <taxon>Anguilliformes</taxon>
        <taxon>Synaphobranchidae</taxon>
        <taxon>Synaphobranchus</taxon>
    </lineage>
</organism>
<dbReference type="Proteomes" id="UP001152622">
    <property type="component" value="Chromosome 4"/>
</dbReference>
<dbReference type="EMBL" id="JAINUF010000004">
    <property type="protein sequence ID" value="KAJ8364319.1"/>
    <property type="molecule type" value="Genomic_DNA"/>
</dbReference>
<evidence type="ECO:0000313" key="1">
    <source>
        <dbReference type="EMBL" id="KAJ8364319.1"/>
    </source>
</evidence>
<dbReference type="AlphaFoldDB" id="A0A9Q1FQW7"/>
<proteinExistence type="predicted"/>
<reference evidence="1" key="1">
    <citation type="journal article" date="2023" name="Science">
        <title>Genome structures resolve the early diversification of teleost fishes.</title>
        <authorList>
            <person name="Parey E."/>
            <person name="Louis A."/>
            <person name="Montfort J."/>
            <person name="Bouchez O."/>
            <person name="Roques C."/>
            <person name="Iampietro C."/>
            <person name="Lluch J."/>
            <person name="Castinel A."/>
            <person name="Donnadieu C."/>
            <person name="Desvignes T."/>
            <person name="Floi Bucao C."/>
            <person name="Jouanno E."/>
            <person name="Wen M."/>
            <person name="Mejri S."/>
            <person name="Dirks R."/>
            <person name="Jansen H."/>
            <person name="Henkel C."/>
            <person name="Chen W.J."/>
            <person name="Zahm M."/>
            <person name="Cabau C."/>
            <person name="Klopp C."/>
            <person name="Thompson A.W."/>
            <person name="Robinson-Rechavi M."/>
            <person name="Braasch I."/>
            <person name="Lecointre G."/>
            <person name="Bobe J."/>
            <person name="Postlethwait J.H."/>
            <person name="Berthelot C."/>
            <person name="Roest Crollius H."/>
            <person name="Guiguen Y."/>
        </authorList>
    </citation>
    <scope>NUCLEOTIDE SEQUENCE</scope>
    <source>
        <strain evidence="1">WJC10195</strain>
    </source>
</reference>
<accession>A0A9Q1FQW7</accession>
<gene>
    <name evidence="1" type="ORF">SKAU_G00131500</name>
</gene>
<evidence type="ECO:0000313" key="2">
    <source>
        <dbReference type="Proteomes" id="UP001152622"/>
    </source>
</evidence>
<protein>
    <submittedName>
        <fullName evidence="1">Uncharacterized protein</fullName>
    </submittedName>
</protein>
<keyword evidence="2" id="KW-1185">Reference proteome</keyword>
<sequence>MSLPWTANFQEVADSVGRTAIGVSGVGGEGDGLEGTNREGIQVTSSGRVVGAVRRKRAGSGVAERLAEVTIFTGHLSGIDSFFLLRRLDPHGAGSGTEAGIDGWRDNPLAWVPVDQTALEVQRDKVGEEQKAVEQTALEVQRDKVGEDQKAVEQTALEVQRDKVGEDQKAVEQTALEVQRDKVGEEQKVVEQTALEVQRDKFGEEQKAVEQTALEVQRDGVGEEQKGMKSLGAGSLGLTFVPADECRL</sequence>
<name>A0A9Q1FQW7_SYNKA</name>